<feature type="domain" description="ATP-grasp fold RimK-type" evidence="2">
    <location>
        <begin position="78"/>
        <end position="137"/>
    </location>
</feature>
<dbReference type="Proteomes" id="UP000677812">
    <property type="component" value="Unassembled WGS sequence"/>
</dbReference>
<reference evidence="3 4" key="1">
    <citation type="submission" date="2021-04" db="EMBL/GenBank/DDBJ databases">
        <title>The complete genome sequence of Neokomagataea sp. TBRC 2177.</title>
        <authorList>
            <person name="Charoenyingcharoen P."/>
            <person name="Yukphan P."/>
        </authorList>
    </citation>
    <scope>NUCLEOTIDE SEQUENCE [LARGE SCALE GENOMIC DNA]</scope>
    <source>
        <strain evidence="3 4">TBRC 2177</strain>
    </source>
</reference>
<dbReference type="InterPro" id="IPR013651">
    <property type="entry name" value="ATP-grasp_RimK-type"/>
</dbReference>
<keyword evidence="3" id="KW-0436">Ligase</keyword>
<evidence type="ECO:0000313" key="4">
    <source>
        <dbReference type="Proteomes" id="UP000677812"/>
    </source>
</evidence>
<accession>A0ABS5E6R8</accession>
<evidence type="ECO:0000259" key="2">
    <source>
        <dbReference type="Pfam" id="PF08443"/>
    </source>
</evidence>
<sequence length="345" mass="37910">MLSRIGLSTNVVLYTPIVFYWILMGLRYRHLGIATAANPRIETGGLCGESKSAILNMAGPHASRAIAPYAVFPSGPHAYRHATQLIAKLGLSFPVVIKPDIGCNGTGVKCASSADELRTILPLYPDHIDLMVQELIADPIEVGVFYIRPPDAPKGHISSLTYKTSPALTGDGHSSIAELLHKNTALNDTAHIYLKRLGKNANRILEKDEHFTLVFAGNHCKGSVFHNGHKDITPELTNALDTLLQDVPDFHFGRIDAKVPSIEALKRGENLRIIEINGLGAEAIHIWDPTTSLREAYAAQIAHYGAAFRIGAHNRKRGWKPSSPFAMLRAWLRQRRLLASYPIND</sequence>
<gene>
    <name evidence="3" type="ORF">KB213_05920</name>
</gene>
<dbReference type="GO" id="GO:0016874">
    <property type="term" value="F:ligase activity"/>
    <property type="evidence" value="ECO:0007669"/>
    <property type="project" value="UniProtKB-KW"/>
</dbReference>
<dbReference type="Pfam" id="PF08443">
    <property type="entry name" value="RimK"/>
    <property type="match status" value="1"/>
</dbReference>
<keyword evidence="1" id="KW-0812">Transmembrane</keyword>
<evidence type="ECO:0000256" key="1">
    <source>
        <dbReference type="SAM" id="Phobius"/>
    </source>
</evidence>
<organism evidence="3 4">
    <name type="scientific">Neokomagataea anthophila</name>
    <dbReference type="NCBI Taxonomy" id="2826925"/>
    <lineage>
        <taxon>Bacteria</taxon>
        <taxon>Pseudomonadati</taxon>
        <taxon>Pseudomonadota</taxon>
        <taxon>Alphaproteobacteria</taxon>
        <taxon>Acetobacterales</taxon>
        <taxon>Acetobacteraceae</taxon>
        <taxon>Neokomagataea</taxon>
    </lineage>
</organism>
<dbReference type="SUPFAM" id="SSF56059">
    <property type="entry name" value="Glutathione synthetase ATP-binding domain-like"/>
    <property type="match status" value="1"/>
</dbReference>
<keyword evidence="1" id="KW-0472">Membrane</keyword>
<keyword evidence="4" id="KW-1185">Reference proteome</keyword>
<protein>
    <submittedName>
        <fullName evidence="3">D-alanine--D-alanine ligase</fullName>
    </submittedName>
</protein>
<dbReference type="EMBL" id="JAGRQH010000003">
    <property type="protein sequence ID" value="MBR0559590.1"/>
    <property type="molecule type" value="Genomic_DNA"/>
</dbReference>
<comment type="caution">
    <text evidence="3">The sequence shown here is derived from an EMBL/GenBank/DDBJ whole genome shotgun (WGS) entry which is preliminary data.</text>
</comment>
<feature type="transmembrane region" description="Helical" evidence="1">
    <location>
        <begin position="6"/>
        <end position="23"/>
    </location>
</feature>
<keyword evidence="1" id="KW-1133">Transmembrane helix</keyword>
<name>A0ABS5E6R8_9PROT</name>
<proteinExistence type="predicted"/>
<evidence type="ECO:0000313" key="3">
    <source>
        <dbReference type="EMBL" id="MBR0559590.1"/>
    </source>
</evidence>